<dbReference type="AlphaFoldDB" id="A0A0A9FDT8"/>
<dbReference type="EMBL" id="GBRH01188502">
    <property type="protein sequence ID" value="JAE09394.1"/>
    <property type="molecule type" value="Transcribed_RNA"/>
</dbReference>
<proteinExistence type="predicted"/>
<protein>
    <submittedName>
        <fullName evidence="1">Uncharacterized protein</fullName>
    </submittedName>
</protein>
<sequence length="103" mass="11611">MLQIHSFHRKSYGLEISYENLHPKRGIKVSSSGSEFIPLIGSIASSRSFNLHQCWDTMLGYKPEQVSGGRSESGTKDIWSRRAKCSLGNKKAGRPELICRSWI</sequence>
<accession>A0A0A9FDT8</accession>
<organism evidence="1">
    <name type="scientific">Arundo donax</name>
    <name type="common">Giant reed</name>
    <name type="synonym">Donax arundinaceus</name>
    <dbReference type="NCBI Taxonomy" id="35708"/>
    <lineage>
        <taxon>Eukaryota</taxon>
        <taxon>Viridiplantae</taxon>
        <taxon>Streptophyta</taxon>
        <taxon>Embryophyta</taxon>
        <taxon>Tracheophyta</taxon>
        <taxon>Spermatophyta</taxon>
        <taxon>Magnoliopsida</taxon>
        <taxon>Liliopsida</taxon>
        <taxon>Poales</taxon>
        <taxon>Poaceae</taxon>
        <taxon>PACMAD clade</taxon>
        <taxon>Arundinoideae</taxon>
        <taxon>Arundineae</taxon>
        <taxon>Arundo</taxon>
    </lineage>
</organism>
<reference evidence="1" key="2">
    <citation type="journal article" date="2015" name="Data Brief">
        <title>Shoot transcriptome of the giant reed, Arundo donax.</title>
        <authorList>
            <person name="Barrero R.A."/>
            <person name="Guerrero F.D."/>
            <person name="Moolhuijzen P."/>
            <person name="Goolsby J.A."/>
            <person name="Tidwell J."/>
            <person name="Bellgard S.E."/>
            <person name="Bellgard M.I."/>
        </authorList>
    </citation>
    <scope>NUCLEOTIDE SEQUENCE</scope>
    <source>
        <tissue evidence="1">Shoot tissue taken approximately 20 cm above the soil surface</tissue>
    </source>
</reference>
<name>A0A0A9FDT8_ARUDO</name>
<evidence type="ECO:0000313" key="1">
    <source>
        <dbReference type="EMBL" id="JAE09394.1"/>
    </source>
</evidence>
<reference evidence="1" key="1">
    <citation type="submission" date="2014-09" db="EMBL/GenBank/DDBJ databases">
        <authorList>
            <person name="Magalhaes I.L.F."/>
            <person name="Oliveira U."/>
            <person name="Santos F.R."/>
            <person name="Vidigal T.H.D.A."/>
            <person name="Brescovit A.D."/>
            <person name="Santos A.J."/>
        </authorList>
    </citation>
    <scope>NUCLEOTIDE SEQUENCE</scope>
    <source>
        <tissue evidence="1">Shoot tissue taken approximately 20 cm above the soil surface</tissue>
    </source>
</reference>